<feature type="transmembrane region" description="Helical" evidence="10">
    <location>
        <begin position="431"/>
        <end position="448"/>
    </location>
</feature>
<dbReference type="InterPro" id="IPR023311">
    <property type="entry name" value="Methusela_ecto_dom_2"/>
</dbReference>
<feature type="transmembrane region" description="Helical" evidence="10">
    <location>
        <begin position="460"/>
        <end position="482"/>
    </location>
</feature>
<keyword evidence="8 13" id="KW-0675">Receptor</keyword>
<evidence type="ECO:0000256" key="6">
    <source>
        <dbReference type="ARBA" id="ARBA00023040"/>
    </source>
</evidence>
<sequence>MSYFHGLPLSHFIIFGIFFLIDLNTNFVQGSSSKSLTILSFPLNESISQEYSRLPLVGKCCPVGQIMTKDEKGTSLCVDPIILPSLIEPEEAMTTSSPSSLPEKIFSPYFNDFNRTGLLDPGHKKDKFVALVGDPCQYGKMNTSHRYILEPEQSSEDEYYLLLNGSVYLPLPMPVMLVPRQDYCMDIIPGQGLRVLVCFPKEPEVVRADVKIVFYAFGLLISAVFLVTTIVLYCITSKLMDIYGKALCHYCACLALALTTFAITQLASSHLSDQACVSIAFVIQFSFVACFFWLNVICIETWLMVKRHVKHGSCRRSTESKRLFFYYSVWSWGPAMILILICMTLKLNPTVPSSYVKPQFGAHGCWFESDRDAMPYFYVPLGLLLLANSVLFVMTAVSIARYQKDIDLRLLARNQEADREEQRLFKRLKRTFIVCIILFLHMSLNWVMELISWCTGSDSFAWSAFDLVNALQGVLVFGLFVLRRPARDLIWYRIQKIRGIDALEPEADHTDLGLLPITTDPVPPQRMTQ</sequence>
<comment type="similarity">
    <text evidence="2">Belongs to the G-protein coupled receptor 2 family. Mth subfamily.</text>
</comment>
<dbReference type="PROSITE" id="PS50261">
    <property type="entry name" value="G_PROTEIN_RECEP_F2_4"/>
    <property type="match status" value="1"/>
</dbReference>
<dbReference type="CDD" id="cd15039">
    <property type="entry name" value="7tmB3_Methuselah-like"/>
    <property type="match status" value="1"/>
</dbReference>
<keyword evidence="7 10" id="KW-0472">Membrane</keyword>
<evidence type="ECO:0000313" key="13">
    <source>
        <dbReference type="RefSeq" id="XP_015597316.1"/>
    </source>
</evidence>
<keyword evidence="9" id="KW-0807">Transducer</keyword>
<evidence type="ECO:0000256" key="9">
    <source>
        <dbReference type="ARBA" id="ARBA00023224"/>
    </source>
</evidence>
<dbReference type="Pfam" id="PF00002">
    <property type="entry name" value="7tm_2"/>
    <property type="match status" value="1"/>
</dbReference>
<keyword evidence="6" id="KW-0297">G-protein coupled receptor</keyword>
<evidence type="ECO:0000259" key="11">
    <source>
        <dbReference type="PROSITE" id="PS50261"/>
    </source>
</evidence>
<dbReference type="RefSeq" id="XP_015597316.1">
    <property type="nucleotide sequence ID" value="XM_015741830.2"/>
</dbReference>
<feature type="transmembrane region" description="Helical" evidence="10">
    <location>
        <begin position="212"/>
        <end position="235"/>
    </location>
</feature>
<reference evidence="13" key="1">
    <citation type="submission" date="2025-08" db="UniProtKB">
        <authorList>
            <consortium name="RefSeq"/>
        </authorList>
    </citation>
    <scope>IDENTIFICATION</scope>
</reference>
<keyword evidence="12" id="KW-1185">Reference proteome</keyword>
<dbReference type="Gene3D" id="2.170.180.11">
    <property type="entry name" value="Methuselah ectodomain, domain 2"/>
    <property type="match status" value="1"/>
</dbReference>
<dbReference type="PANTHER" id="PTHR46953:SF1">
    <property type="entry name" value="G-PROTEIN COUPLED RECEPTOR MTH-LIKE 1-RELATED"/>
    <property type="match status" value="1"/>
</dbReference>
<dbReference type="InterPro" id="IPR017981">
    <property type="entry name" value="GPCR_2-like_7TM"/>
</dbReference>
<dbReference type="SUPFAM" id="SSF81321">
    <property type="entry name" value="Family A G protein-coupled receptor-like"/>
    <property type="match status" value="1"/>
</dbReference>
<evidence type="ECO:0000313" key="12">
    <source>
        <dbReference type="Proteomes" id="UP000694920"/>
    </source>
</evidence>
<feature type="transmembrane region" description="Helical" evidence="10">
    <location>
        <begin position="376"/>
        <end position="400"/>
    </location>
</feature>
<comment type="subcellular location">
    <subcellularLocation>
        <location evidence="1">Membrane</location>
        <topology evidence="1">Multi-pass membrane protein</topology>
    </subcellularLocation>
</comment>
<name>A0AAJ7BYD2_CEPCN</name>
<dbReference type="GeneID" id="107268757"/>
<evidence type="ECO:0000256" key="8">
    <source>
        <dbReference type="ARBA" id="ARBA00023170"/>
    </source>
</evidence>
<keyword evidence="4" id="KW-0732">Signal</keyword>
<dbReference type="Proteomes" id="UP000694920">
    <property type="component" value="Unplaced"/>
</dbReference>
<dbReference type="Gene3D" id="1.20.1070.10">
    <property type="entry name" value="Rhodopsin 7-helix transmembrane proteins"/>
    <property type="match status" value="1"/>
</dbReference>
<evidence type="ECO:0000256" key="10">
    <source>
        <dbReference type="SAM" id="Phobius"/>
    </source>
</evidence>
<evidence type="ECO:0000256" key="1">
    <source>
        <dbReference type="ARBA" id="ARBA00004141"/>
    </source>
</evidence>
<dbReference type="GO" id="GO:0007166">
    <property type="term" value="P:cell surface receptor signaling pathway"/>
    <property type="evidence" value="ECO:0007669"/>
    <property type="project" value="InterPro"/>
</dbReference>
<evidence type="ECO:0000256" key="2">
    <source>
        <dbReference type="ARBA" id="ARBA00008979"/>
    </source>
</evidence>
<dbReference type="GO" id="GO:0016020">
    <property type="term" value="C:membrane"/>
    <property type="evidence" value="ECO:0007669"/>
    <property type="project" value="UniProtKB-SubCell"/>
</dbReference>
<evidence type="ECO:0000256" key="7">
    <source>
        <dbReference type="ARBA" id="ARBA00023136"/>
    </source>
</evidence>
<dbReference type="PANTHER" id="PTHR46953">
    <property type="entry name" value="G-PROTEIN COUPLED RECEPTOR MTH-LIKE 1-RELATED"/>
    <property type="match status" value="1"/>
</dbReference>
<protein>
    <submittedName>
        <fullName evidence="13">G-protein coupled receptor Mth2 isoform X1</fullName>
    </submittedName>
</protein>
<feature type="transmembrane region" description="Helical" evidence="10">
    <location>
        <begin position="279"/>
        <end position="303"/>
    </location>
</feature>
<feature type="domain" description="G-protein coupled receptors family 2 profile 2" evidence="11">
    <location>
        <begin position="211"/>
        <end position="484"/>
    </location>
</feature>
<evidence type="ECO:0000256" key="3">
    <source>
        <dbReference type="ARBA" id="ARBA00022692"/>
    </source>
</evidence>
<evidence type="ECO:0000256" key="5">
    <source>
        <dbReference type="ARBA" id="ARBA00022989"/>
    </source>
</evidence>
<keyword evidence="3 10" id="KW-0812">Transmembrane</keyword>
<gene>
    <name evidence="13" type="primary">LOC107268757</name>
</gene>
<dbReference type="InterPro" id="IPR000832">
    <property type="entry name" value="GPCR_2_secretin-like"/>
</dbReference>
<dbReference type="InterPro" id="IPR052808">
    <property type="entry name" value="GPCR_Mth-like"/>
</dbReference>
<keyword evidence="5 10" id="KW-1133">Transmembrane helix</keyword>
<dbReference type="GO" id="GO:0004930">
    <property type="term" value="F:G protein-coupled receptor activity"/>
    <property type="evidence" value="ECO:0007669"/>
    <property type="project" value="UniProtKB-KW"/>
</dbReference>
<accession>A0AAJ7BYD2</accession>
<evidence type="ECO:0000256" key="4">
    <source>
        <dbReference type="ARBA" id="ARBA00022729"/>
    </source>
</evidence>
<dbReference type="KEGG" id="ccin:107268757"/>
<dbReference type="AlphaFoldDB" id="A0AAJ7BYD2"/>
<feature type="transmembrane region" description="Helical" evidence="10">
    <location>
        <begin position="247"/>
        <end position="267"/>
    </location>
</feature>
<feature type="transmembrane region" description="Helical" evidence="10">
    <location>
        <begin position="324"/>
        <end position="347"/>
    </location>
</feature>
<organism evidence="12 13">
    <name type="scientific">Cephus cinctus</name>
    <name type="common">Wheat stem sawfly</name>
    <dbReference type="NCBI Taxonomy" id="211228"/>
    <lineage>
        <taxon>Eukaryota</taxon>
        <taxon>Metazoa</taxon>
        <taxon>Ecdysozoa</taxon>
        <taxon>Arthropoda</taxon>
        <taxon>Hexapoda</taxon>
        <taxon>Insecta</taxon>
        <taxon>Pterygota</taxon>
        <taxon>Neoptera</taxon>
        <taxon>Endopterygota</taxon>
        <taxon>Hymenoptera</taxon>
        <taxon>Cephoidea</taxon>
        <taxon>Cephidae</taxon>
        <taxon>Cephus</taxon>
    </lineage>
</organism>
<proteinExistence type="inferred from homology"/>